<evidence type="ECO:0000256" key="10">
    <source>
        <dbReference type="ARBA" id="ARBA00033093"/>
    </source>
</evidence>
<dbReference type="Pfam" id="PF00586">
    <property type="entry name" value="AIRS"/>
    <property type="match status" value="1"/>
</dbReference>
<evidence type="ECO:0000256" key="4">
    <source>
        <dbReference type="ARBA" id="ARBA00020367"/>
    </source>
</evidence>
<sequence>MTGSDDDTNAGPDARARTYKDAGVDIDAGNTLVERIKPLAKATARPGAAGGLGGFGALFDLKEAGFTDPILVAATDGVGTKLKLAIDSGRHDTVGIDLVAMCANDLVVQGAEPLLFLDYYATGKLDVDAARDVVAGIAAGCKQAGCALVGGETAEMPGLYQGSDYDLAGFCVGAAERGQMLDGSTVEPGDAVLGLPSSGLHSNGYSLVRQVTADLGLALDGSSPFDDSATLADALLTPTRIYVPACLAAARAGLVRALAHITGGGLPENLPRVLPDGLGARLDANAWELPGVFRWLSQAGGVAPAELARTFNCGIGMAVVVPRDRAEDALAHFREQGEQAVQIGEIVTQDPHTPRIEIANRETAWQA</sequence>
<dbReference type="SUPFAM" id="SSF55326">
    <property type="entry name" value="PurM N-terminal domain-like"/>
    <property type="match status" value="1"/>
</dbReference>
<feature type="domain" description="PurM-like N-terminal" evidence="13">
    <location>
        <begin position="71"/>
        <end position="174"/>
    </location>
</feature>
<dbReference type="EMBL" id="NRRL01000032">
    <property type="protein sequence ID" value="MBK1668855.1"/>
    <property type="molecule type" value="Genomic_DNA"/>
</dbReference>
<organism evidence="15 16">
    <name type="scientific">Rhodovibrio sodomensis</name>
    <dbReference type="NCBI Taxonomy" id="1088"/>
    <lineage>
        <taxon>Bacteria</taxon>
        <taxon>Pseudomonadati</taxon>
        <taxon>Pseudomonadota</taxon>
        <taxon>Alphaproteobacteria</taxon>
        <taxon>Rhodospirillales</taxon>
        <taxon>Rhodovibrionaceae</taxon>
        <taxon>Rhodovibrio</taxon>
    </lineage>
</organism>
<comment type="similarity">
    <text evidence="2 12">Belongs to the AIR synthase family.</text>
</comment>
<evidence type="ECO:0000256" key="2">
    <source>
        <dbReference type="ARBA" id="ARBA00010280"/>
    </source>
</evidence>
<keyword evidence="6 12" id="KW-0547">Nucleotide-binding</keyword>
<comment type="caution">
    <text evidence="15">The sequence shown here is derived from an EMBL/GenBank/DDBJ whole genome shotgun (WGS) entry which is preliminary data.</text>
</comment>
<dbReference type="PANTHER" id="PTHR10520:SF12">
    <property type="entry name" value="TRIFUNCTIONAL PURINE BIOSYNTHETIC PROTEIN ADENOSINE-3"/>
    <property type="match status" value="1"/>
</dbReference>
<evidence type="ECO:0000256" key="5">
    <source>
        <dbReference type="ARBA" id="ARBA00022598"/>
    </source>
</evidence>
<evidence type="ECO:0000256" key="8">
    <source>
        <dbReference type="ARBA" id="ARBA00031908"/>
    </source>
</evidence>
<dbReference type="InterPro" id="IPR016188">
    <property type="entry name" value="PurM-like_N"/>
</dbReference>
<dbReference type="Proteomes" id="UP001296873">
    <property type="component" value="Unassembled WGS sequence"/>
</dbReference>
<evidence type="ECO:0000256" key="9">
    <source>
        <dbReference type="ARBA" id="ARBA00032931"/>
    </source>
</evidence>
<evidence type="ECO:0000259" key="13">
    <source>
        <dbReference type="Pfam" id="PF00586"/>
    </source>
</evidence>
<evidence type="ECO:0000256" key="7">
    <source>
        <dbReference type="ARBA" id="ARBA00022840"/>
    </source>
</evidence>
<dbReference type="Pfam" id="PF02769">
    <property type="entry name" value="AIRS_C"/>
    <property type="match status" value="1"/>
</dbReference>
<feature type="domain" description="PurM-like C-terminal" evidence="14">
    <location>
        <begin position="187"/>
        <end position="350"/>
    </location>
</feature>
<dbReference type="CDD" id="cd02196">
    <property type="entry name" value="PurM"/>
    <property type="match status" value="1"/>
</dbReference>
<dbReference type="PANTHER" id="PTHR10520">
    <property type="entry name" value="TRIFUNCTIONAL PURINE BIOSYNTHETIC PROTEIN ADENOSINE-3-RELATED"/>
    <property type="match status" value="1"/>
</dbReference>
<name>A0ABS1DHJ6_9PROT</name>
<evidence type="ECO:0000256" key="1">
    <source>
        <dbReference type="ARBA" id="ARBA00004686"/>
    </source>
</evidence>
<dbReference type="SUPFAM" id="SSF56042">
    <property type="entry name" value="PurM C-terminal domain-like"/>
    <property type="match status" value="1"/>
</dbReference>
<keyword evidence="12" id="KW-0658">Purine biosynthesis</keyword>
<evidence type="ECO:0000256" key="11">
    <source>
        <dbReference type="ARBA" id="ARBA00049057"/>
    </source>
</evidence>
<proteinExistence type="inferred from homology"/>
<comment type="pathway">
    <text evidence="1 12">Purine metabolism; IMP biosynthesis via de novo pathway; 5-amino-1-(5-phospho-D-ribosyl)imidazole from N(2)-formyl-N(1)-(5-phospho-D-ribosyl)glycinamide: step 2/2.</text>
</comment>
<accession>A0ABS1DHJ6</accession>
<dbReference type="Gene3D" id="3.90.650.10">
    <property type="entry name" value="PurM-like C-terminal domain"/>
    <property type="match status" value="1"/>
</dbReference>
<keyword evidence="12" id="KW-0963">Cytoplasm</keyword>
<comment type="catalytic activity">
    <reaction evidence="11 12">
        <text>2-formamido-N(1)-(5-O-phospho-beta-D-ribosyl)acetamidine + ATP = 5-amino-1-(5-phospho-beta-D-ribosyl)imidazole + ADP + phosphate + H(+)</text>
        <dbReference type="Rhea" id="RHEA:23032"/>
        <dbReference type="ChEBI" id="CHEBI:15378"/>
        <dbReference type="ChEBI" id="CHEBI:30616"/>
        <dbReference type="ChEBI" id="CHEBI:43474"/>
        <dbReference type="ChEBI" id="CHEBI:137981"/>
        <dbReference type="ChEBI" id="CHEBI:147287"/>
        <dbReference type="ChEBI" id="CHEBI:456216"/>
        <dbReference type="EC" id="6.3.3.1"/>
    </reaction>
</comment>
<keyword evidence="7 12" id="KW-0067">ATP-binding</keyword>
<evidence type="ECO:0000313" key="15">
    <source>
        <dbReference type="EMBL" id="MBK1668855.1"/>
    </source>
</evidence>
<dbReference type="RefSeq" id="WP_200341216.1">
    <property type="nucleotide sequence ID" value="NZ_NRRL01000032.1"/>
</dbReference>
<evidence type="ECO:0000256" key="3">
    <source>
        <dbReference type="ARBA" id="ARBA00013047"/>
    </source>
</evidence>
<dbReference type="InterPro" id="IPR036676">
    <property type="entry name" value="PurM-like_C_sf"/>
</dbReference>
<comment type="subcellular location">
    <subcellularLocation>
        <location evidence="12">Cytoplasm</location>
    </subcellularLocation>
</comment>
<gene>
    <name evidence="12" type="primary">purM</name>
    <name evidence="15" type="ORF">CKO28_12515</name>
</gene>
<evidence type="ECO:0000256" key="6">
    <source>
        <dbReference type="ARBA" id="ARBA00022741"/>
    </source>
</evidence>
<dbReference type="InterPro" id="IPR004733">
    <property type="entry name" value="PurM_cligase"/>
</dbReference>
<evidence type="ECO:0000259" key="14">
    <source>
        <dbReference type="Pfam" id="PF02769"/>
    </source>
</evidence>
<evidence type="ECO:0000313" key="16">
    <source>
        <dbReference type="Proteomes" id="UP001296873"/>
    </source>
</evidence>
<protein>
    <recommendedName>
        <fullName evidence="4 12">Phosphoribosylformylglycinamidine cyclo-ligase</fullName>
        <ecNumber evidence="3 12">6.3.3.1</ecNumber>
    </recommendedName>
    <alternativeName>
        <fullName evidence="9 12">AIR synthase</fullName>
    </alternativeName>
    <alternativeName>
        <fullName evidence="10 12">AIRS</fullName>
    </alternativeName>
    <alternativeName>
        <fullName evidence="8 12">Phosphoribosyl-aminoimidazole synthetase</fullName>
    </alternativeName>
</protein>
<keyword evidence="16" id="KW-1185">Reference proteome</keyword>
<dbReference type="InterPro" id="IPR010918">
    <property type="entry name" value="PurM-like_C_dom"/>
</dbReference>
<dbReference type="Gene3D" id="3.30.1330.10">
    <property type="entry name" value="PurM-like, N-terminal domain"/>
    <property type="match status" value="1"/>
</dbReference>
<dbReference type="EC" id="6.3.3.1" evidence="3 12"/>
<dbReference type="HAMAP" id="MF_00741">
    <property type="entry name" value="AIRS"/>
    <property type="match status" value="1"/>
</dbReference>
<keyword evidence="5 12" id="KW-0436">Ligase</keyword>
<dbReference type="NCBIfam" id="TIGR00878">
    <property type="entry name" value="purM"/>
    <property type="match status" value="1"/>
</dbReference>
<dbReference type="InterPro" id="IPR036921">
    <property type="entry name" value="PurM-like_N_sf"/>
</dbReference>
<evidence type="ECO:0000256" key="12">
    <source>
        <dbReference type="HAMAP-Rule" id="MF_00741"/>
    </source>
</evidence>
<reference evidence="15 16" key="1">
    <citation type="journal article" date="2020" name="Microorganisms">
        <title>Osmotic Adaptation and Compatible Solute Biosynthesis of Phototrophic Bacteria as Revealed from Genome Analyses.</title>
        <authorList>
            <person name="Imhoff J.F."/>
            <person name="Rahn T."/>
            <person name="Kunzel S."/>
            <person name="Keller A."/>
            <person name="Neulinger S.C."/>
        </authorList>
    </citation>
    <scope>NUCLEOTIDE SEQUENCE [LARGE SCALE GENOMIC DNA]</scope>
    <source>
        <strain evidence="15 16">DSM 9895</strain>
    </source>
</reference>